<reference evidence="2" key="2">
    <citation type="submission" date="2020-11" db="EMBL/GenBank/DDBJ databases">
        <authorList>
            <person name="McCartney M.A."/>
            <person name="Auch B."/>
            <person name="Kono T."/>
            <person name="Mallez S."/>
            <person name="Becker A."/>
            <person name="Gohl D.M."/>
            <person name="Silverstein K.A.T."/>
            <person name="Koren S."/>
            <person name="Bechman K.B."/>
            <person name="Herman A."/>
            <person name="Abrahante J.E."/>
            <person name="Garbe J."/>
        </authorList>
    </citation>
    <scope>NUCLEOTIDE SEQUENCE</scope>
    <source>
        <strain evidence="2">Duluth1</strain>
        <tissue evidence="2">Whole animal</tissue>
    </source>
</reference>
<organism evidence="2 3">
    <name type="scientific">Dreissena polymorpha</name>
    <name type="common">Zebra mussel</name>
    <name type="synonym">Mytilus polymorpha</name>
    <dbReference type="NCBI Taxonomy" id="45954"/>
    <lineage>
        <taxon>Eukaryota</taxon>
        <taxon>Metazoa</taxon>
        <taxon>Spiralia</taxon>
        <taxon>Lophotrochozoa</taxon>
        <taxon>Mollusca</taxon>
        <taxon>Bivalvia</taxon>
        <taxon>Autobranchia</taxon>
        <taxon>Heteroconchia</taxon>
        <taxon>Euheterodonta</taxon>
        <taxon>Imparidentia</taxon>
        <taxon>Neoheterodontei</taxon>
        <taxon>Myida</taxon>
        <taxon>Dreissenoidea</taxon>
        <taxon>Dreissenidae</taxon>
        <taxon>Dreissena</taxon>
    </lineage>
</organism>
<name>A0A9D3Z3Y5_DREPO</name>
<dbReference type="Proteomes" id="UP000828390">
    <property type="component" value="Unassembled WGS sequence"/>
</dbReference>
<sequence>MSELSQEQLRELQGAFELTQDSGVVDQYGAKKMLQIFNMNPTTEDVAKRYAEFGRDATAGLTFEEFEHIFRDYLMDFPKVPDALKKTLTDLFDGPITKAELRKILTEMGSEPFEPEEADEVLSEIRFDDQGLITREALQQFLLNKVDLRLPPSTSGAKEGESTGERPSPVASRHAEIEEDDF</sequence>
<gene>
    <name evidence="2" type="ORF">DPMN_069352</name>
</gene>
<protein>
    <submittedName>
        <fullName evidence="2">Uncharacterized protein</fullName>
    </submittedName>
</protein>
<evidence type="ECO:0000313" key="2">
    <source>
        <dbReference type="EMBL" id="KAH3709887.1"/>
    </source>
</evidence>
<dbReference type="AlphaFoldDB" id="A0A9D3Z3Y5"/>
<accession>A0A9D3Z3Y5</accession>
<feature type="region of interest" description="Disordered" evidence="1">
    <location>
        <begin position="150"/>
        <end position="182"/>
    </location>
</feature>
<dbReference type="Gene3D" id="1.10.238.10">
    <property type="entry name" value="EF-hand"/>
    <property type="match status" value="1"/>
</dbReference>
<comment type="caution">
    <text evidence="2">The sequence shown here is derived from an EMBL/GenBank/DDBJ whole genome shotgun (WGS) entry which is preliminary data.</text>
</comment>
<keyword evidence="3" id="KW-1185">Reference proteome</keyword>
<evidence type="ECO:0000256" key="1">
    <source>
        <dbReference type="SAM" id="MobiDB-lite"/>
    </source>
</evidence>
<dbReference type="SUPFAM" id="SSF47473">
    <property type="entry name" value="EF-hand"/>
    <property type="match status" value="1"/>
</dbReference>
<proteinExistence type="predicted"/>
<evidence type="ECO:0000313" key="3">
    <source>
        <dbReference type="Proteomes" id="UP000828390"/>
    </source>
</evidence>
<dbReference type="EMBL" id="JAIWYP010000014">
    <property type="protein sequence ID" value="KAH3709887.1"/>
    <property type="molecule type" value="Genomic_DNA"/>
</dbReference>
<dbReference type="InterPro" id="IPR011992">
    <property type="entry name" value="EF-hand-dom_pair"/>
</dbReference>
<reference evidence="2" key="1">
    <citation type="journal article" date="2019" name="bioRxiv">
        <title>The Genome of the Zebra Mussel, Dreissena polymorpha: A Resource for Invasive Species Research.</title>
        <authorList>
            <person name="McCartney M.A."/>
            <person name="Auch B."/>
            <person name="Kono T."/>
            <person name="Mallez S."/>
            <person name="Zhang Y."/>
            <person name="Obille A."/>
            <person name="Becker A."/>
            <person name="Abrahante J.E."/>
            <person name="Garbe J."/>
            <person name="Badalamenti J.P."/>
            <person name="Herman A."/>
            <person name="Mangelson H."/>
            <person name="Liachko I."/>
            <person name="Sullivan S."/>
            <person name="Sone E.D."/>
            <person name="Koren S."/>
            <person name="Silverstein K.A.T."/>
            <person name="Beckman K.B."/>
            <person name="Gohl D.M."/>
        </authorList>
    </citation>
    <scope>NUCLEOTIDE SEQUENCE</scope>
    <source>
        <strain evidence="2">Duluth1</strain>
        <tissue evidence="2">Whole animal</tissue>
    </source>
</reference>